<proteinExistence type="predicted"/>
<dbReference type="AlphaFoldDB" id="A0A2N9AK01"/>
<reference evidence="2" key="1">
    <citation type="submission" date="2017-10" db="EMBL/GenBank/DDBJ databases">
        <authorList>
            <person name="Regsiter A."/>
            <person name="William W."/>
        </authorList>
    </citation>
    <scope>NUCLEOTIDE SEQUENCE [LARGE SCALE GENOMIC DNA]</scope>
</reference>
<sequence length="23" mass="2255">MLGLGLLSAALSANVVVVLSDPD</sequence>
<organism evidence="1 2">
    <name type="scientific">Methylorubrum extorquens</name>
    <name type="common">Methylobacterium dichloromethanicum</name>
    <name type="synonym">Methylobacterium extorquens</name>
    <dbReference type="NCBI Taxonomy" id="408"/>
    <lineage>
        <taxon>Bacteria</taxon>
        <taxon>Pseudomonadati</taxon>
        <taxon>Pseudomonadota</taxon>
        <taxon>Alphaproteobacteria</taxon>
        <taxon>Hyphomicrobiales</taxon>
        <taxon>Methylobacteriaceae</taxon>
        <taxon>Methylorubrum</taxon>
    </lineage>
</organism>
<name>A0A2N9AK01_METEX</name>
<evidence type="ECO:0000313" key="1">
    <source>
        <dbReference type="EMBL" id="SOR27633.1"/>
    </source>
</evidence>
<dbReference type="EMBL" id="LT962688">
    <property type="protein sequence ID" value="SOR27633.1"/>
    <property type="molecule type" value="Genomic_DNA"/>
</dbReference>
<accession>A0A2N9AK01</accession>
<protein>
    <submittedName>
        <fullName evidence="1">Uncharacterized protein</fullName>
    </submittedName>
</protein>
<gene>
    <name evidence="1" type="ORF">TK0001_1031</name>
</gene>
<evidence type="ECO:0000313" key="2">
    <source>
        <dbReference type="Proteomes" id="UP000233769"/>
    </source>
</evidence>
<dbReference type="Proteomes" id="UP000233769">
    <property type="component" value="Chromosome tk0001"/>
</dbReference>